<dbReference type="Pfam" id="PF09754">
    <property type="entry name" value="PAC2"/>
    <property type="match status" value="1"/>
</dbReference>
<dbReference type="InterPro" id="IPR019151">
    <property type="entry name" value="Proteasome_assmbl_chaperone_2"/>
</dbReference>
<sequence>MSRTRIVWYGGAKKLPKNDLMLHAVPGVGNVGKLVTDSLVNTHDSHLVARLLHPDLPPHATLNENGILTPPSLDIHSVRLPSGSNILTLSSNFQPLTPAGQYEVASSLLECCKEAKISRLLILAGLSAEPGDEAVHVVCASEDDVKDITDIGVEVSKEHPAAGIIGMTGMVSSLAPTFNQPSACIIAETVGTSADSVAADRMVTFLKDSFKLDLGLELNNTKETAEKLKAFFDLDEIAEMPIDFDVPEQDAGFYA</sequence>
<evidence type="ECO:0000313" key="1">
    <source>
        <dbReference type="EMBL" id="AIE99575.1"/>
    </source>
</evidence>
<dbReference type="Gene3D" id="3.40.50.10900">
    <property type="entry name" value="PAC-like subunit"/>
    <property type="match status" value="1"/>
</dbReference>
<dbReference type="PANTHER" id="PTHR35610">
    <property type="entry name" value="3-ISOPROPYLMALATE DEHYDRATASE-RELATED"/>
    <property type="match status" value="1"/>
</dbReference>
<reference evidence="1" key="1">
    <citation type="journal article" date="2014" name="Genome Biol. Evol.">
        <title>Pangenome evidence for extensive interdomain horizontal transfer affecting lineage core and shell genes in uncultured planktonic thaumarchaeota and euryarchaeota.</title>
        <authorList>
            <person name="Deschamps P."/>
            <person name="Zivanovic Y."/>
            <person name="Moreira D."/>
            <person name="Rodriguez-Valera F."/>
            <person name="Lopez-Garcia P."/>
        </authorList>
    </citation>
    <scope>NUCLEOTIDE SEQUENCE</scope>
</reference>
<dbReference type="PANTHER" id="PTHR35610:SF7">
    <property type="entry name" value="3-ISOPROPYLMALATE DEHYDRATASE"/>
    <property type="match status" value="1"/>
</dbReference>
<dbReference type="InterPro" id="IPR038389">
    <property type="entry name" value="PSMG2_sf"/>
</dbReference>
<protein>
    <recommendedName>
        <fullName evidence="2">Archaeal enzymes of ATP-grasp superfamily</fullName>
    </recommendedName>
</protein>
<proteinExistence type="predicted"/>
<accession>A0A075G6I4</accession>
<name>A0A075G6I4_9EURY</name>
<dbReference type="SUPFAM" id="SSF159659">
    <property type="entry name" value="Cgl1923-like"/>
    <property type="match status" value="1"/>
</dbReference>
<dbReference type="EMBL" id="KF900566">
    <property type="protein sequence ID" value="AIE99575.1"/>
    <property type="molecule type" value="Genomic_DNA"/>
</dbReference>
<dbReference type="AlphaFoldDB" id="A0A075G6I4"/>
<evidence type="ECO:0008006" key="2">
    <source>
        <dbReference type="Google" id="ProtNLM"/>
    </source>
</evidence>
<organism evidence="1">
    <name type="scientific">uncultured marine group II/III euryarchaeote KM3_113_E08</name>
    <dbReference type="NCBI Taxonomy" id="1457853"/>
    <lineage>
        <taxon>Archaea</taxon>
        <taxon>Methanobacteriati</taxon>
        <taxon>Methanobacteriota</taxon>
        <taxon>environmental samples</taxon>
    </lineage>
</organism>